<sequence length="105" mass="11530">MKLPMLFKSLFDIEPENPAPEATLGPERNAEPRAEPEPSQHDEPQPQPLPADAVKHHADPLLDGIDTLGDIVLALDAQLRAERFSSQVLRHRLNDELAALSKALG</sequence>
<evidence type="ECO:0000313" key="2">
    <source>
        <dbReference type="EMBL" id="PVX71065.1"/>
    </source>
</evidence>
<evidence type="ECO:0008006" key="4">
    <source>
        <dbReference type="Google" id="ProtNLM"/>
    </source>
</evidence>
<gene>
    <name evidence="2" type="ORF">C7402_13129</name>
</gene>
<accession>A0ABX5K8Z0</accession>
<keyword evidence="3" id="KW-1185">Reference proteome</keyword>
<organism evidence="2 3">
    <name type="scientific">Paraburkholderia unamae</name>
    <dbReference type="NCBI Taxonomy" id="219649"/>
    <lineage>
        <taxon>Bacteria</taxon>
        <taxon>Pseudomonadati</taxon>
        <taxon>Pseudomonadota</taxon>
        <taxon>Betaproteobacteria</taxon>
        <taxon>Burkholderiales</taxon>
        <taxon>Burkholderiaceae</taxon>
        <taxon>Paraburkholderia</taxon>
    </lineage>
</organism>
<comment type="caution">
    <text evidence="2">The sequence shown here is derived from an EMBL/GenBank/DDBJ whole genome shotgun (WGS) entry which is preliminary data.</text>
</comment>
<name>A0ABX5K8Z0_9BURK</name>
<proteinExistence type="predicted"/>
<dbReference type="Proteomes" id="UP000245712">
    <property type="component" value="Unassembled WGS sequence"/>
</dbReference>
<feature type="compositionally biased region" description="Basic and acidic residues" evidence="1">
    <location>
        <begin position="28"/>
        <end position="44"/>
    </location>
</feature>
<reference evidence="2 3" key="1">
    <citation type="submission" date="2018-05" db="EMBL/GenBank/DDBJ databases">
        <title>Genomic Encyclopedia of Type Strains, Phase IV (KMG-V): Genome sequencing to study the core and pangenomes of soil and plant-associated prokaryotes.</title>
        <authorList>
            <person name="Whitman W."/>
        </authorList>
    </citation>
    <scope>NUCLEOTIDE SEQUENCE [LARGE SCALE GENOMIC DNA]</scope>
    <source>
        <strain evidence="2 3">SCZa-39</strain>
    </source>
</reference>
<dbReference type="EMBL" id="QEOB01000031">
    <property type="protein sequence ID" value="PVX71065.1"/>
    <property type="molecule type" value="Genomic_DNA"/>
</dbReference>
<evidence type="ECO:0000313" key="3">
    <source>
        <dbReference type="Proteomes" id="UP000245712"/>
    </source>
</evidence>
<feature type="region of interest" description="Disordered" evidence="1">
    <location>
        <begin position="12"/>
        <end position="57"/>
    </location>
</feature>
<protein>
    <recommendedName>
        <fullName evidence="4">Signal recognition particle-docking protein FtsY</fullName>
    </recommendedName>
</protein>
<evidence type="ECO:0000256" key="1">
    <source>
        <dbReference type="SAM" id="MobiDB-lite"/>
    </source>
</evidence>